<proteinExistence type="predicted"/>
<sequence length="218" mass="23659">MLRESFPAATSASQGCGEPSGHAMDTDSQLGHVLAAIQTSRPVLIKVARFLLSECRQRSAPGTAVQSMTLSSLFKPSLAGKRKRSVTHFEGIPISAISAPSLSPSLSSSPTFTPTSSPADFRLHSKYNDNIQGRRLVSLKLAMGFYQSMSGLSVGEQGGSWCSNNSRGDDDYQFAYGYLNQEQKPQIEDDSEGDDDDDIETDSDDEDDVVLVFDHPTW</sequence>
<feature type="region of interest" description="Disordered" evidence="1">
    <location>
        <begin position="1"/>
        <end position="24"/>
    </location>
</feature>
<name>A0A1E3I4H1_9TREE</name>
<evidence type="ECO:0000313" key="2">
    <source>
        <dbReference type="EMBL" id="ODN83438.1"/>
    </source>
</evidence>
<reference evidence="2 3" key="1">
    <citation type="submission" date="2016-06" db="EMBL/GenBank/DDBJ databases">
        <title>Evolution of pathogenesis and genome organization in the Tremellales.</title>
        <authorList>
            <person name="Cuomo C."/>
            <person name="Litvintseva A."/>
            <person name="Heitman J."/>
            <person name="Chen Y."/>
            <person name="Sun S."/>
            <person name="Springer D."/>
            <person name="Dromer F."/>
            <person name="Young S."/>
            <person name="Zeng Q."/>
            <person name="Chapman S."/>
            <person name="Gujja S."/>
            <person name="Saif S."/>
            <person name="Birren B."/>
        </authorList>
    </citation>
    <scope>NUCLEOTIDE SEQUENCE [LARGE SCALE GENOMIC DNA]</scope>
    <source>
        <strain evidence="2 3">CBS 6039</strain>
    </source>
</reference>
<protein>
    <submittedName>
        <fullName evidence="2">Uncharacterized protein</fullName>
    </submittedName>
</protein>
<dbReference type="Proteomes" id="UP000094065">
    <property type="component" value="Unassembled WGS sequence"/>
</dbReference>
<comment type="caution">
    <text evidence="2">The sequence shown here is derived from an EMBL/GenBank/DDBJ whole genome shotgun (WGS) entry which is preliminary data.</text>
</comment>
<feature type="compositionally biased region" description="Acidic residues" evidence="1">
    <location>
        <begin position="188"/>
        <end position="209"/>
    </location>
</feature>
<dbReference type="PROSITE" id="PS51257">
    <property type="entry name" value="PROKAR_LIPOPROTEIN"/>
    <property type="match status" value="1"/>
</dbReference>
<dbReference type="OrthoDB" id="2576009at2759"/>
<gene>
    <name evidence="2" type="ORF">L202_01578</name>
</gene>
<keyword evidence="3" id="KW-1185">Reference proteome</keyword>
<feature type="region of interest" description="Disordered" evidence="1">
    <location>
        <begin position="178"/>
        <end position="218"/>
    </location>
</feature>
<dbReference type="GeneID" id="30152887"/>
<dbReference type="RefSeq" id="XP_018997438.1">
    <property type="nucleotide sequence ID" value="XM_019135011.1"/>
</dbReference>
<organism evidence="2 3">
    <name type="scientific">Cryptococcus amylolentus CBS 6039</name>
    <dbReference type="NCBI Taxonomy" id="1295533"/>
    <lineage>
        <taxon>Eukaryota</taxon>
        <taxon>Fungi</taxon>
        <taxon>Dikarya</taxon>
        <taxon>Basidiomycota</taxon>
        <taxon>Agaricomycotina</taxon>
        <taxon>Tremellomycetes</taxon>
        <taxon>Tremellales</taxon>
        <taxon>Cryptococcaceae</taxon>
        <taxon>Cryptococcus</taxon>
    </lineage>
</organism>
<evidence type="ECO:0000313" key="3">
    <source>
        <dbReference type="Proteomes" id="UP000094065"/>
    </source>
</evidence>
<dbReference type="EMBL" id="AWGJ01000002">
    <property type="protein sequence ID" value="ODN83438.1"/>
    <property type="molecule type" value="Genomic_DNA"/>
</dbReference>
<evidence type="ECO:0000256" key="1">
    <source>
        <dbReference type="SAM" id="MobiDB-lite"/>
    </source>
</evidence>
<accession>A0A1E3I4H1</accession>
<dbReference type="AlphaFoldDB" id="A0A1E3I4H1"/>